<protein>
    <recommendedName>
        <fullName evidence="1">MOSC domain-containing protein</fullName>
    </recommendedName>
</protein>
<dbReference type="Pfam" id="PF03476">
    <property type="entry name" value="MOSC_N"/>
    <property type="match status" value="1"/>
</dbReference>
<dbReference type="InterPro" id="IPR011037">
    <property type="entry name" value="Pyrv_Knase-like_insert_dom_sf"/>
</dbReference>
<dbReference type="InterPro" id="IPR005303">
    <property type="entry name" value="MOCOS_middle"/>
</dbReference>
<name>A0A543FPF9_9PSEU</name>
<dbReference type="SUPFAM" id="SSF50800">
    <property type="entry name" value="PK beta-barrel domain-like"/>
    <property type="match status" value="1"/>
</dbReference>
<dbReference type="PROSITE" id="PS51340">
    <property type="entry name" value="MOSC"/>
    <property type="match status" value="1"/>
</dbReference>
<dbReference type="GO" id="GO:0030170">
    <property type="term" value="F:pyridoxal phosphate binding"/>
    <property type="evidence" value="ECO:0007669"/>
    <property type="project" value="InterPro"/>
</dbReference>
<dbReference type="Proteomes" id="UP000319818">
    <property type="component" value="Unassembled WGS sequence"/>
</dbReference>
<dbReference type="OrthoDB" id="9793178at2"/>
<dbReference type="SUPFAM" id="SSF141673">
    <property type="entry name" value="MOSC N-terminal domain-like"/>
    <property type="match status" value="1"/>
</dbReference>
<keyword evidence="3" id="KW-1185">Reference proteome</keyword>
<dbReference type="EMBL" id="VFPH01000003">
    <property type="protein sequence ID" value="TQM35730.1"/>
    <property type="molecule type" value="Genomic_DNA"/>
</dbReference>
<evidence type="ECO:0000313" key="2">
    <source>
        <dbReference type="EMBL" id="TQM35730.1"/>
    </source>
</evidence>
<comment type="caution">
    <text evidence="2">The sequence shown here is derived from an EMBL/GenBank/DDBJ whole genome shotgun (WGS) entry which is preliminary data.</text>
</comment>
<dbReference type="GO" id="GO:0003824">
    <property type="term" value="F:catalytic activity"/>
    <property type="evidence" value="ECO:0007669"/>
    <property type="project" value="InterPro"/>
</dbReference>
<dbReference type="RefSeq" id="WP_142107036.1">
    <property type="nucleotide sequence ID" value="NZ_VFPH01000003.1"/>
</dbReference>
<feature type="domain" description="MOSC" evidence="1">
    <location>
        <begin position="110"/>
        <end position="290"/>
    </location>
</feature>
<organism evidence="2 3">
    <name type="scientific">Pseudonocardia cypriaca</name>
    <dbReference type="NCBI Taxonomy" id="882449"/>
    <lineage>
        <taxon>Bacteria</taxon>
        <taxon>Bacillati</taxon>
        <taxon>Actinomycetota</taxon>
        <taxon>Actinomycetes</taxon>
        <taxon>Pseudonocardiales</taxon>
        <taxon>Pseudonocardiaceae</taxon>
        <taxon>Pseudonocardia</taxon>
    </lineage>
</organism>
<dbReference type="GO" id="GO:0030151">
    <property type="term" value="F:molybdenum ion binding"/>
    <property type="evidence" value="ECO:0007669"/>
    <property type="project" value="InterPro"/>
</dbReference>
<proteinExistence type="predicted"/>
<dbReference type="Pfam" id="PF03473">
    <property type="entry name" value="MOSC"/>
    <property type="match status" value="1"/>
</dbReference>
<reference evidence="2 3" key="1">
    <citation type="submission" date="2019-06" db="EMBL/GenBank/DDBJ databases">
        <title>Sequencing the genomes of 1000 actinobacteria strains.</title>
        <authorList>
            <person name="Klenk H.-P."/>
        </authorList>
    </citation>
    <scope>NUCLEOTIDE SEQUENCE [LARGE SCALE GENOMIC DNA]</scope>
    <source>
        <strain evidence="2 3">DSM 45511</strain>
    </source>
</reference>
<sequence length="290" mass="30818">MAVSALFRYPVKSMLGEAVERCRIDERGVLGDRSYALLDVETGTVASAKVPRLWGGLLGFSARCVEEPERDAAPSVEITFPDGSVHHSGDAGIDAALSAAIGRDVRLIATPPDGAGFEEVWPEIDGLAPEAVIAGTHVRNEGTGERVSRFDLAAMAPHPAFFDLAVLHVLTSATLQRLRELAPGATFDERRYRPNIVLDGAGDGFVENDWAGRVIAFAGGATVAATIPTMRCVMTTLPQGDLPRDPDTLRAIAKHNRVEIPGLGTWACAGVYADVTGSGELAVGEEYEIR</sequence>
<evidence type="ECO:0000259" key="1">
    <source>
        <dbReference type="PROSITE" id="PS51340"/>
    </source>
</evidence>
<accession>A0A543FPF9</accession>
<dbReference type="InterPro" id="IPR005302">
    <property type="entry name" value="MoCF_Sase_C"/>
</dbReference>
<dbReference type="AlphaFoldDB" id="A0A543FPF9"/>
<gene>
    <name evidence="2" type="ORF">FB388_7170</name>
</gene>
<evidence type="ECO:0000313" key="3">
    <source>
        <dbReference type="Proteomes" id="UP000319818"/>
    </source>
</evidence>